<gene>
    <name evidence="1" type="ORF">ECRASSUSDP1_LOCUS23482</name>
</gene>
<evidence type="ECO:0000313" key="1">
    <source>
        <dbReference type="EMBL" id="CAI2382015.1"/>
    </source>
</evidence>
<dbReference type="EMBL" id="CAMPGE010024153">
    <property type="protein sequence ID" value="CAI2382015.1"/>
    <property type="molecule type" value="Genomic_DNA"/>
</dbReference>
<organism evidence="1 2">
    <name type="scientific">Euplotes crassus</name>
    <dbReference type="NCBI Taxonomy" id="5936"/>
    <lineage>
        <taxon>Eukaryota</taxon>
        <taxon>Sar</taxon>
        <taxon>Alveolata</taxon>
        <taxon>Ciliophora</taxon>
        <taxon>Intramacronucleata</taxon>
        <taxon>Spirotrichea</taxon>
        <taxon>Hypotrichia</taxon>
        <taxon>Euplotida</taxon>
        <taxon>Euplotidae</taxon>
        <taxon>Moneuplotes</taxon>
    </lineage>
</organism>
<dbReference type="Proteomes" id="UP001295684">
    <property type="component" value="Unassembled WGS sequence"/>
</dbReference>
<comment type="caution">
    <text evidence="1">The sequence shown here is derived from an EMBL/GenBank/DDBJ whole genome shotgun (WGS) entry which is preliminary data.</text>
</comment>
<protein>
    <submittedName>
        <fullName evidence="1">Uncharacterized protein</fullName>
    </submittedName>
</protein>
<keyword evidence="2" id="KW-1185">Reference proteome</keyword>
<proteinExistence type="predicted"/>
<name>A0AAD1Y1F2_EUPCR</name>
<reference evidence="1" key="1">
    <citation type="submission" date="2023-07" db="EMBL/GenBank/DDBJ databases">
        <authorList>
            <consortium name="AG Swart"/>
            <person name="Singh M."/>
            <person name="Singh A."/>
            <person name="Seah K."/>
            <person name="Emmerich C."/>
        </authorList>
    </citation>
    <scope>NUCLEOTIDE SEQUENCE</scope>
    <source>
        <strain evidence="1">DP1</strain>
    </source>
</reference>
<accession>A0AAD1Y1F2</accession>
<evidence type="ECO:0000313" key="2">
    <source>
        <dbReference type="Proteomes" id="UP001295684"/>
    </source>
</evidence>
<dbReference type="AlphaFoldDB" id="A0AAD1Y1F2"/>
<sequence>MIGRFSDLSMPDWLQSSMILVLYKSPSRSSSVILSLPKNQLRSEIWRNTCDWSSL</sequence>